<dbReference type="Proteomes" id="UP001150238">
    <property type="component" value="Unassembled WGS sequence"/>
</dbReference>
<reference evidence="2" key="1">
    <citation type="submission" date="2022-08" db="EMBL/GenBank/DDBJ databases">
        <authorList>
            <consortium name="DOE Joint Genome Institute"/>
            <person name="Min B."/>
            <person name="Riley R."/>
            <person name="Sierra-Patev S."/>
            <person name="Naranjo-Ortiz M."/>
            <person name="Looney B."/>
            <person name="Konkel Z."/>
            <person name="Slot J.C."/>
            <person name="Sakamoto Y."/>
            <person name="Steenwyk J.L."/>
            <person name="Rokas A."/>
            <person name="Carro J."/>
            <person name="Camarero S."/>
            <person name="Ferreira P."/>
            <person name="Molpeceres G."/>
            <person name="Ruiz-Duenas F.J."/>
            <person name="Serrano A."/>
            <person name="Henrissat B."/>
            <person name="Drula E."/>
            <person name="Hughes K.W."/>
            <person name="Mata J.L."/>
            <person name="Ishikawa N.K."/>
            <person name="Vargas-Isla R."/>
            <person name="Ushijima S."/>
            <person name="Smith C.A."/>
            <person name="Ahrendt S."/>
            <person name="Andreopoulos W."/>
            <person name="He G."/>
            <person name="Labutti K."/>
            <person name="Lipzen A."/>
            <person name="Ng V."/>
            <person name="Sandor L."/>
            <person name="Barry K."/>
            <person name="Martinez A.T."/>
            <person name="Xiao Y."/>
            <person name="Gibbons J.G."/>
            <person name="Terashima K."/>
            <person name="Hibbett D.S."/>
            <person name="Grigoriev I.V."/>
        </authorList>
    </citation>
    <scope>NUCLEOTIDE SEQUENCE</scope>
    <source>
        <strain evidence="2">Sp2 HRB7682 ss15</strain>
    </source>
</reference>
<evidence type="ECO:0000256" key="1">
    <source>
        <dbReference type="SAM" id="SignalP"/>
    </source>
</evidence>
<reference evidence="2" key="2">
    <citation type="journal article" date="2023" name="Proc. Natl. Acad. Sci. U.S.A.">
        <title>A global phylogenomic analysis of the shiitake genus Lentinula.</title>
        <authorList>
            <person name="Sierra-Patev S."/>
            <person name="Min B."/>
            <person name="Naranjo-Ortiz M."/>
            <person name="Looney B."/>
            <person name="Konkel Z."/>
            <person name="Slot J.C."/>
            <person name="Sakamoto Y."/>
            <person name="Steenwyk J.L."/>
            <person name="Rokas A."/>
            <person name="Carro J."/>
            <person name="Camarero S."/>
            <person name="Ferreira P."/>
            <person name="Molpeceres G."/>
            <person name="Ruiz-Duenas F.J."/>
            <person name="Serrano A."/>
            <person name="Henrissat B."/>
            <person name="Drula E."/>
            <person name="Hughes K.W."/>
            <person name="Mata J.L."/>
            <person name="Ishikawa N.K."/>
            <person name="Vargas-Isla R."/>
            <person name="Ushijima S."/>
            <person name="Smith C.A."/>
            <person name="Donoghue J."/>
            <person name="Ahrendt S."/>
            <person name="Andreopoulos W."/>
            <person name="He G."/>
            <person name="LaButti K."/>
            <person name="Lipzen A."/>
            <person name="Ng V."/>
            <person name="Riley R."/>
            <person name="Sandor L."/>
            <person name="Barry K."/>
            <person name="Martinez A.T."/>
            <person name="Xiao Y."/>
            <person name="Gibbons J.G."/>
            <person name="Terashima K."/>
            <person name="Grigoriev I.V."/>
            <person name="Hibbett D."/>
        </authorList>
    </citation>
    <scope>NUCLEOTIDE SEQUENCE</scope>
    <source>
        <strain evidence="2">Sp2 HRB7682 ss15</strain>
    </source>
</reference>
<accession>A0A9W8ZUA5</accession>
<organism evidence="2 3">
    <name type="scientific">Lentinula lateritia</name>
    <dbReference type="NCBI Taxonomy" id="40482"/>
    <lineage>
        <taxon>Eukaryota</taxon>
        <taxon>Fungi</taxon>
        <taxon>Dikarya</taxon>
        <taxon>Basidiomycota</taxon>
        <taxon>Agaricomycotina</taxon>
        <taxon>Agaricomycetes</taxon>
        <taxon>Agaricomycetidae</taxon>
        <taxon>Agaricales</taxon>
        <taxon>Marasmiineae</taxon>
        <taxon>Omphalotaceae</taxon>
        <taxon>Lentinula</taxon>
    </lineage>
</organism>
<keyword evidence="1" id="KW-0732">Signal</keyword>
<protein>
    <submittedName>
        <fullName evidence="2">Uncharacterized protein</fullName>
    </submittedName>
</protein>
<gene>
    <name evidence="2" type="ORF">C8J55DRAFT_527008</name>
</gene>
<name>A0A9W8ZUA5_9AGAR</name>
<feature type="chain" id="PRO_5040768144" evidence="1">
    <location>
        <begin position="20"/>
        <end position="156"/>
    </location>
</feature>
<comment type="caution">
    <text evidence="2">The sequence shown here is derived from an EMBL/GenBank/DDBJ whole genome shotgun (WGS) entry which is preliminary data.</text>
</comment>
<evidence type="ECO:0000313" key="3">
    <source>
        <dbReference type="Proteomes" id="UP001150238"/>
    </source>
</evidence>
<dbReference type="AlphaFoldDB" id="A0A9W8ZUA5"/>
<proteinExistence type="predicted"/>
<dbReference type="EMBL" id="JANVFS010000044">
    <property type="protein sequence ID" value="KAJ4466670.1"/>
    <property type="molecule type" value="Genomic_DNA"/>
</dbReference>
<feature type="signal peptide" evidence="1">
    <location>
        <begin position="1"/>
        <end position="19"/>
    </location>
</feature>
<evidence type="ECO:0000313" key="2">
    <source>
        <dbReference type="EMBL" id="KAJ4466670.1"/>
    </source>
</evidence>
<sequence>MHLSTTIFLLFGLASIIWAAPRPLDISDQTSQFDSREILPRTGEVIRHIYLSYLGEKEYGRGVGGDNRLSALTPEEKISVENDIKKVFGSEKIKKRLGDYPMELTFQGTPLANINGVVRFKFDGQPESFLEGSWWHDLCTFTISNSAPITVEFKNL</sequence>